<gene>
    <name evidence="1" type="ORF">CVT26_003472</name>
</gene>
<sequence>MLSNLMLGVDMLKHARRKPLWVTMPSNPMLGVDTPKRARKRLLWATML</sequence>
<accession>A0A409Y5E5</accession>
<dbReference type="InParanoid" id="A0A409Y5E5"/>
<reference evidence="1 2" key="1">
    <citation type="journal article" date="2018" name="Evol. Lett.">
        <title>Horizontal gene cluster transfer increased hallucinogenic mushroom diversity.</title>
        <authorList>
            <person name="Reynolds H.T."/>
            <person name="Vijayakumar V."/>
            <person name="Gluck-Thaler E."/>
            <person name="Korotkin H.B."/>
            <person name="Matheny P.B."/>
            <person name="Slot J.C."/>
        </authorList>
    </citation>
    <scope>NUCLEOTIDE SEQUENCE [LARGE SCALE GENOMIC DNA]</scope>
    <source>
        <strain evidence="1 2">SRW20</strain>
    </source>
</reference>
<organism evidence="1 2">
    <name type="scientific">Gymnopilus dilepis</name>
    <dbReference type="NCBI Taxonomy" id="231916"/>
    <lineage>
        <taxon>Eukaryota</taxon>
        <taxon>Fungi</taxon>
        <taxon>Dikarya</taxon>
        <taxon>Basidiomycota</taxon>
        <taxon>Agaricomycotina</taxon>
        <taxon>Agaricomycetes</taxon>
        <taxon>Agaricomycetidae</taxon>
        <taxon>Agaricales</taxon>
        <taxon>Agaricineae</taxon>
        <taxon>Hymenogastraceae</taxon>
        <taxon>Gymnopilus</taxon>
    </lineage>
</organism>
<evidence type="ECO:0000313" key="2">
    <source>
        <dbReference type="Proteomes" id="UP000284706"/>
    </source>
</evidence>
<protein>
    <submittedName>
        <fullName evidence="1">Uncharacterized protein</fullName>
    </submittedName>
</protein>
<dbReference type="Proteomes" id="UP000284706">
    <property type="component" value="Unassembled WGS sequence"/>
</dbReference>
<proteinExistence type="predicted"/>
<comment type="caution">
    <text evidence="1">The sequence shown here is derived from an EMBL/GenBank/DDBJ whole genome shotgun (WGS) entry which is preliminary data.</text>
</comment>
<dbReference type="AlphaFoldDB" id="A0A409Y5E5"/>
<keyword evidence="2" id="KW-1185">Reference proteome</keyword>
<dbReference type="EMBL" id="NHYE01001139">
    <property type="protein sequence ID" value="PPQ98220.1"/>
    <property type="molecule type" value="Genomic_DNA"/>
</dbReference>
<name>A0A409Y5E5_9AGAR</name>
<evidence type="ECO:0000313" key="1">
    <source>
        <dbReference type="EMBL" id="PPQ98220.1"/>
    </source>
</evidence>